<evidence type="ECO:0000256" key="1">
    <source>
        <dbReference type="SAM" id="MobiDB-lite"/>
    </source>
</evidence>
<evidence type="ECO:0000256" key="2">
    <source>
        <dbReference type="SAM" id="SignalP"/>
    </source>
</evidence>
<organism evidence="3 4">
    <name type="scientific">Oesophagostomum dentatum</name>
    <name type="common">Nodular worm</name>
    <dbReference type="NCBI Taxonomy" id="61180"/>
    <lineage>
        <taxon>Eukaryota</taxon>
        <taxon>Metazoa</taxon>
        <taxon>Ecdysozoa</taxon>
        <taxon>Nematoda</taxon>
        <taxon>Chromadorea</taxon>
        <taxon>Rhabditida</taxon>
        <taxon>Rhabditina</taxon>
        <taxon>Rhabditomorpha</taxon>
        <taxon>Strongyloidea</taxon>
        <taxon>Strongylidae</taxon>
        <taxon>Oesophagostomum</taxon>
    </lineage>
</organism>
<reference evidence="3 4" key="1">
    <citation type="submission" date="2014-03" db="EMBL/GenBank/DDBJ databases">
        <title>Draft genome of the hookworm Oesophagostomum dentatum.</title>
        <authorList>
            <person name="Mitreva M."/>
        </authorList>
    </citation>
    <scope>NUCLEOTIDE SEQUENCE [LARGE SCALE GENOMIC DNA]</scope>
    <source>
        <strain evidence="3 4">OD-Hann</strain>
    </source>
</reference>
<evidence type="ECO:0000313" key="4">
    <source>
        <dbReference type="Proteomes" id="UP000053660"/>
    </source>
</evidence>
<feature type="chain" id="PRO_5002061251" evidence="2">
    <location>
        <begin position="19"/>
        <end position="445"/>
    </location>
</feature>
<feature type="signal peptide" evidence="2">
    <location>
        <begin position="1"/>
        <end position="18"/>
    </location>
</feature>
<accession>A0A0B1SYZ1</accession>
<proteinExistence type="predicted"/>
<evidence type="ECO:0000313" key="3">
    <source>
        <dbReference type="EMBL" id="KHJ88712.1"/>
    </source>
</evidence>
<dbReference type="EMBL" id="KN555358">
    <property type="protein sequence ID" value="KHJ88712.1"/>
    <property type="molecule type" value="Genomic_DNA"/>
</dbReference>
<feature type="region of interest" description="Disordered" evidence="1">
    <location>
        <begin position="176"/>
        <end position="197"/>
    </location>
</feature>
<dbReference type="Proteomes" id="UP000053660">
    <property type="component" value="Unassembled WGS sequence"/>
</dbReference>
<dbReference type="OrthoDB" id="5876340at2759"/>
<protein>
    <submittedName>
        <fullName evidence="3">Uncharacterized protein</fullName>
    </submittedName>
</protein>
<sequence length="445" mass="48146">MEALLFLALITTCSGAGARIYREVREPQLFVQAATYPPRRILGVPYSPFRSRSRVFRNVQVPADDEPRLYRASGRFQKKVVAAAPIHDVSSVTVSKDLPPNQQNSFSYDEGTHHLNKMNEDNSILEEAAEFAKGLERTTVSVRNDQDVIYTTPMTTVDPLKVPAIIKPRVLLDEKKSPIKQPPPAFPQQPPMGRPQQNTFTSPAVPVTQTTPVVQGFGANGLVPTQTNLIKGPYPQPGPQLGQQQVAGTIPLTLQPPPNQQVLPGLVPPQLPPQIPPGIPQVVTPVLPSGLNPAVPQLGAVPQIPPGVQVPQFPQPHSQTASVQPQHLGPGSLPTQVPPQVISGQISHQQVPQLGLPTQAAPPPPAFAERIEVINGQAANSSLEQLGCGFDWISNTCKDVFAIGWCGQCHDFGNIFVHDCKCVRPLIALPPRPPQPARPVFFTMI</sequence>
<keyword evidence="2" id="KW-0732">Signal</keyword>
<name>A0A0B1SYZ1_OESDE</name>
<feature type="region of interest" description="Disordered" evidence="1">
    <location>
        <begin position="310"/>
        <end position="339"/>
    </location>
</feature>
<gene>
    <name evidence="3" type="ORF">OESDEN_11492</name>
</gene>
<keyword evidence="4" id="KW-1185">Reference proteome</keyword>
<dbReference type="AlphaFoldDB" id="A0A0B1SYZ1"/>
<feature type="compositionally biased region" description="Pro residues" evidence="1">
    <location>
        <begin position="180"/>
        <end position="193"/>
    </location>
</feature>